<gene>
    <name evidence="11" type="ORF">SCF082_LOCUS6118</name>
</gene>
<feature type="domain" description="C2" evidence="9">
    <location>
        <begin position="797"/>
        <end position="929"/>
    </location>
</feature>
<evidence type="ECO:0000256" key="2">
    <source>
        <dbReference type="ARBA" id="ARBA00022801"/>
    </source>
</evidence>
<dbReference type="SUPFAM" id="SSF49562">
    <property type="entry name" value="C2 domain (Calcium/lipid-binding domain, CaLB)"/>
    <property type="match status" value="1"/>
</dbReference>
<dbReference type="CDD" id="cd05402">
    <property type="entry name" value="NT_PAP_TUTase"/>
    <property type="match status" value="1"/>
</dbReference>
<evidence type="ECO:0000259" key="10">
    <source>
        <dbReference type="PROSITE" id="PS50008"/>
    </source>
</evidence>
<feature type="region of interest" description="Disordered" evidence="7">
    <location>
        <begin position="343"/>
        <end position="389"/>
    </location>
</feature>
<dbReference type="SUPFAM" id="SSF81301">
    <property type="entry name" value="Nucleotidyltransferase"/>
    <property type="match status" value="1"/>
</dbReference>
<dbReference type="InterPro" id="IPR001711">
    <property type="entry name" value="PLipase_C_Pinositol-sp_Y"/>
</dbReference>
<dbReference type="InterPro" id="IPR035892">
    <property type="entry name" value="C2_domain_sf"/>
</dbReference>
<reference evidence="11 12" key="1">
    <citation type="submission" date="2024-02" db="EMBL/GenBank/DDBJ databases">
        <authorList>
            <person name="Chen Y."/>
            <person name="Shah S."/>
            <person name="Dougan E. K."/>
            <person name="Thang M."/>
            <person name="Chan C."/>
        </authorList>
    </citation>
    <scope>NUCLEOTIDE SEQUENCE [LARGE SCALE GENOMIC DNA]</scope>
</reference>
<dbReference type="InterPro" id="IPR043519">
    <property type="entry name" value="NT_sf"/>
</dbReference>
<dbReference type="Pfam" id="PF00168">
    <property type="entry name" value="C2"/>
    <property type="match status" value="1"/>
</dbReference>
<dbReference type="Pfam" id="PF22600">
    <property type="entry name" value="MTPAP-like_central"/>
    <property type="match status" value="1"/>
</dbReference>
<evidence type="ECO:0000256" key="4">
    <source>
        <dbReference type="ARBA" id="ARBA00023098"/>
    </source>
</evidence>
<comment type="caution">
    <text evidence="11">The sequence shown here is derived from an EMBL/GenBank/DDBJ whole genome shotgun (WGS) entry which is preliminary data.</text>
</comment>
<dbReference type="Gene3D" id="1.10.1410.10">
    <property type="match status" value="1"/>
</dbReference>
<evidence type="ECO:0000256" key="8">
    <source>
        <dbReference type="SAM" id="SignalP"/>
    </source>
</evidence>
<dbReference type="PRINTS" id="PR00390">
    <property type="entry name" value="PHPHLIPASEC"/>
</dbReference>
<evidence type="ECO:0000256" key="3">
    <source>
        <dbReference type="ARBA" id="ARBA00022963"/>
    </source>
</evidence>
<dbReference type="SMART" id="SM00149">
    <property type="entry name" value="PLCYc"/>
    <property type="match status" value="1"/>
</dbReference>
<dbReference type="Gene3D" id="3.30.460.10">
    <property type="entry name" value="Beta Polymerase, domain 2"/>
    <property type="match status" value="1"/>
</dbReference>
<feature type="signal peptide" evidence="8">
    <location>
        <begin position="1"/>
        <end position="17"/>
    </location>
</feature>
<keyword evidence="8" id="KW-0732">Signal</keyword>
<feature type="domain" description="PI-PLC Y-box" evidence="10">
    <location>
        <begin position="715"/>
        <end position="804"/>
    </location>
</feature>
<dbReference type="CDD" id="cd08558">
    <property type="entry name" value="PI-PLCc_eukaryota"/>
    <property type="match status" value="1"/>
</dbReference>
<dbReference type="PROSITE" id="PS50004">
    <property type="entry name" value="C2"/>
    <property type="match status" value="1"/>
</dbReference>
<dbReference type="Proteomes" id="UP001642464">
    <property type="component" value="Unassembled WGS sequence"/>
</dbReference>
<dbReference type="InterPro" id="IPR017946">
    <property type="entry name" value="PLC-like_Pdiesterase_TIM-brl"/>
</dbReference>
<accession>A0ABP0IAH2</accession>
<dbReference type="Gene3D" id="2.60.40.150">
    <property type="entry name" value="C2 domain"/>
    <property type="match status" value="1"/>
</dbReference>
<dbReference type="CDD" id="cd00275">
    <property type="entry name" value="C2_PLC_like"/>
    <property type="match status" value="1"/>
</dbReference>
<keyword evidence="3 6" id="KW-0442">Lipid degradation</keyword>
<dbReference type="PROSITE" id="PS50007">
    <property type="entry name" value="PIPLC_X_DOMAIN"/>
    <property type="match status" value="1"/>
</dbReference>
<keyword evidence="4 6" id="KW-0443">Lipid metabolism</keyword>
<keyword evidence="2 6" id="KW-0378">Hydrolase</keyword>
<dbReference type="SUPFAM" id="SSF81631">
    <property type="entry name" value="PAP/OAS1 substrate-binding domain"/>
    <property type="match status" value="1"/>
</dbReference>
<dbReference type="InterPro" id="IPR001192">
    <property type="entry name" value="PI-PLC_fam"/>
</dbReference>
<evidence type="ECO:0000259" key="9">
    <source>
        <dbReference type="PROSITE" id="PS50004"/>
    </source>
</evidence>
<dbReference type="SMART" id="SM00239">
    <property type="entry name" value="C2"/>
    <property type="match status" value="1"/>
</dbReference>
<dbReference type="InterPro" id="IPR000008">
    <property type="entry name" value="C2_dom"/>
</dbReference>
<comment type="catalytic activity">
    <reaction evidence="6">
        <text>a 1,2-diacyl-sn-glycero-3-phospho-(1D-myo-inositol-4,5-bisphosphate) + H2O = 1D-myo-inositol 1,4,5-trisphosphate + a 1,2-diacyl-sn-glycerol + H(+)</text>
        <dbReference type="Rhea" id="RHEA:33179"/>
        <dbReference type="ChEBI" id="CHEBI:15377"/>
        <dbReference type="ChEBI" id="CHEBI:15378"/>
        <dbReference type="ChEBI" id="CHEBI:17815"/>
        <dbReference type="ChEBI" id="CHEBI:58456"/>
        <dbReference type="ChEBI" id="CHEBI:203600"/>
        <dbReference type="EC" id="3.1.4.11"/>
    </reaction>
</comment>
<dbReference type="EMBL" id="CAXAMM010003337">
    <property type="protein sequence ID" value="CAK8999570.1"/>
    <property type="molecule type" value="Genomic_DNA"/>
</dbReference>
<name>A0ABP0IAH2_9DINO</name>
<keyword evidence="5" id="KW-0807">Transducer</keyword>
<dbReference type="PANTHER" id="PTHR10336">
    <property type="entry name" value="PHOSPHOINOSITIDE-SPECIFIC PHOSPHOLIPASE C FAMILY PROTEIN"/>
    <property type="match status" value="1"/>
</dbReference>
<dbReference type="PROSITE" id="PS50008">
    <property type="entry name" value="PIPLC_Y_DOMAIN"/>
    <property type="match status" value="1"/>
</dbReference>
<evidence type="ECO:0000313" key="12">
    <source>
        <dbReference type="Proteomes" id="UP001642464"/>
    </source>
</evidence>
<sequence length="948" mass="105910">MALLGRWLCATLTSTAGWTRNHLSMELGKLEKELRPSSQQLQDAQQMLQKLKAVCRKLGGDLYCYGSSSNGTFMQGSDVDLSWICDERQAEVSRQPEKEKIVHFKALKLLREHVERVKMIGVKKVWVQKARVPVLKFFGDNDDVLCDVSVNNTEGISNSILVRKFCGTEPALAPVLRLLKHWARCRELGDRAKGGFSTYTLVLMTVHVLQEGETDLTRQKVQKLSEESRFVESVEASSIWHKEADNFSEQRITETLRRFFDFYSQPAFSTGGVVRVAPAQHTQEAHESTPSLQVICPLTEIDVQRSQTHEWHRMFQEMERGAKLFRGHEEQVVPLLFQSSQLQGLSKSEETPGTARSRARSRDLSLSRQATTTGLAEDPPPETPQSQLENSEIDEAPHLLRRNLDLLSPIQEKKVGERITLALSRAMNKISCTRCLRVSVADCDRDKVIKEAIFGAYLSSDGTMVDVESWYREVQNEKLPEKLGNTPRSGPSSRSASNIMLALLEDGNLPHRVEPCSGLDRPLSEYWINSSHNSYLQGNQLTSTSSANALAGLLRNGCRVVELDVYDGQKYGMQGPCVLHGGTATTAVSFQACLEAIRDAAFETSACPVIITLENYLSQEGQRQCANLLRDVLGHSLYVPPPQMLSWPSPGELLNRFLLRDKSWQPEDASPKSNASSNASWRAARVPELHRLISIGNVKFRSFKDCQIWQGCTSSSFSETKLSQLIAKSGLKAMRRYTAVHLARIYPAGYRVDSSNYDPQDAWDAGCQMVALNGQKSIFFHPHAAWLNAGKFRGNGGCGFVQKPLHLLSDDPPKPKRLLITVLGGDGWEAFRDFDLLGPPDSYVCVEIAGASSDRRLEKTSVYTARVKTGPKAQPVWKQCFEFAITDMALAVVMLVAWDQDVDFDDLLGQYAFPLAELKPGWRRVPLLSSSGEIQEGNPALICRFELQ</sequence>
<dbReference type="SUPFAM" id="SSF51695">
    <property type="entry name" value="PLC-like phosphodiesterases"/>
    <property type="match status" value="1"/>
</dbReference>
<evidence type="ECO:0000256" key="1">
    <source>
        <dbReference type="ARBA" id="ARBA00012368"/>
    </source>
</evidence>
<dbReference type="PANTHER" id="PTHR10336:SF36">
    <property type="entry name" value="1-PHOSPHATIDYLINOSITOL 4,5-BISPHOSPHATE PHOSPHODIESTERASE BETA-4"/>
    <property type="match status" value="1"/>
</dbReference>
<dbReference type="InterPro" id="IPR000909">
    <property type="entry name" value="PLipase_C_PInositol-sp_X_dom"/>
</dbReference>
<dbReference type="Pfam" id="PF00388">
    <property type="entry name" value="PI-PLC-X"/>
    <property type="match status" value="1"/>
</dbReference>
<feature type="chain" id="PRO_5046255638" description="Phosphoinositide phospholipase C" evidence="8">
    <location>
        <begin position="18"/>
        <end position="948"/>
    </location>
</feature>
<evidence type="ECO:0000313" key="11">
    <source>
        <dbReference type="EMBL" id="CAK8999570.1"/>
    </source>
</evidence>
<dbReference type="InterPro" id="IPR054708">
    <property type="entry name" value="MTPAP-like_central"/>
</dbReference>
<evidence type="ECO:0000256" key="6">
    <source>
        <dbReference type="RuleBase" id="RU361133"/>
    </source>
</evidence>
<organism evidence="11 12">
    <name type="scientific">Durusdinium trenchii</name>
    <dbReference type="NCBI Taxonomy" id="1381693"/>
    <lineage>
        <taxon>Eukaryota</taxon>
        <taxon>Sar</taxon>
        <taxon>Alveolata</taxon>
        <taxon>Dinophyceae</taxon>
        <taxon>Suessiales</taxon>
        <taxon>Symbiodiniaceae</taxon>
        <taxon>Durusdinium</taxon>
    </lineage>
</organism>
<evidence type="ECO:0000256" key="5">
    <source>
        <dbReference type="ARBA" id="ARBA00023224"/>
    </source>
</evidence>
<dbReference type="EC" id="3.1.4.11" evidence="1 6"/>
<dbReference type="Gene3D" id="3.20.20.190">
    <property type="entry name" value="Phosphatidylinositol (PI) phosphodiesterase"/>
    <property type="match status" value="1"/>
</dbReference>
<dbReference type="Pfam" id="PF00387">
    <property type="entry name" value="PI-PLC-Y"/>
    <property type="match status" value="1"/>
</dbReference>
<keyword evidence="12" id="KW-1185">Reference proteome</keyword>
<dbReference type="SMART" id="SM00148">
    <property type="entry name" value="PLCXc"/>
    <property type="match status" value="1"/>
</dbReference>
<proteinExistence type="predicted"/>
<evidence type="ECO:0000256" key="7">
    <source>
        <dbReference type="SAM" id="MobiDB-lite"/>
    </source>
</evidence>
<protein>
    <recommendedName>
        <fullName evidence="1 6">Phosphoinositide phospholipase C</fullName>
        <ecNumber evidence="1 6">3.1.4.11</ecNumber>
    </recommendedName>
</protein>